<accession>A0ABY4GEY8</accession>
<dbReference type="InterPro" id="IPR032710">
    <property type="entry name" value="NTF2-like_dom_sf"/>
</dbReference>
<dbReference type="SUPFAM" id="SSF54427">
    <property type="entry name" value="NTF2-like"/>
    <property type="match status" value="1"/>
</dbReference>
<dbReference type="EMBL" id="CP095065">
    <property type="protein sequence ID" value="UOQ69386.1"/>
    <property type="molecule type" value="Genomic_DNA"/>
</dbReference>
<reference evidence="2" key="1">
    <citation type="submission" date="2022-04" db="EMBL/GenBank/DDBJ databases">
        <title>Hymenobacter sp. isolated from the air.</title>
        <authorList>
            <person name="Won M."/>
            <person name="Lee C.-M."/>
            <person name="Woen H.-Y."/>
            <person name="Kwon S.-W."/>
        </authorList>
    </citation>
    <scope>NUCLEOTIDE SEQUENCE</scope>
    <source>
        <strain evidence="2">5420S-77</strain>
        <plasmid evidence="2">unnamed4</plasmid>
    </source>
</reference>
<dbReference type="RefSeq" id="WP_245127136.1">
    <property type="nucleotide sequence ID" value="NZ_CP095065.1"/>
</dbReference>
<dbReference type="Gene3D" id="3.10.450.50">
    <property type="match status" value="1"/>
</dbReference>
<evidence type="ECO:0000259" key="1">
    <source>
        <dbReference type="Pfam" id="PF13577"/>
    </source>
</evidence>
<feature type="domain" description="SnoaL-like" evidence="1">
    <location>
        <begin position="6"/>
        <end position="131"/>
    </location>
</feature>
<organism evidence="2 3">
    <name type="scientific">Hymenobacter volaticus</name>
    <dbReference type="NCBI Taxonomy" id="2932254"/>
    <lineage>
        <taxon>Bacteria</taxon>
        <taxon>Pseudomonadati</taxon>
        <taxon>Bacteroidota</taxon>
        <taxon>Cytophagia</taxon>
        <taxon>Cytophagales</taxon>
        <taxon>Hymenobacteraceae</taxon>
        <taxon>Hymenobacter</taxon>
    </lineage>
</organism>
<sequence>MASSVDITDITQAITAIFVGTDEHDWSRVQAAFAPQVLLDYTSMAGGEPARLTPEQIVTAWQALLPGFEHTHHQLGNFDVRLVNDREATAFCYGTATHYLPQPTGSNVWTVVGTYEFHLVREGATWHTDRLKFNLKYQDGNLELPNQAAERVILRSRG</sequence>
<dbReference type="Proteomes" id="UP000830401">
    <property type="component" value="Plasmid unnamed4"/>
</dbReference>
<evidence type="ECO:0000313" key="2">
    <source>
        <dbReference type="EMBL" id="UOQ69386.1"/>
    </source>
</evidence>
<dbReference type="Pfam" id="PF13577">
    <property type="entry name" value="SnoaL_4"/>
    <property type="match status" value="1"/>
</dbReference>
<dbReference type="CDD" id="cd00531">
    <property type="entry name" value="NTF2_like"/>
    <property type="match status" value="1"/>
</dbReference>
<name>A0ABY4GEY8_9BACT</name>
<geneLocation type="plasmid" evidence="2 3">
    <name>unnamed4</name>
</geneLocation>
<protein>
    <submittedName>
        <fullName evidence="2">Nuclear transport factor 2 family protein</fullName>
    </submittedName>
</protein>
<evidence type="ECO:0000313" key="3">
    <source>
        <dbReference type="Proteomes" id="UP000830401"/>
    </source>
</evidence>
<gene>
    <name evidence="2" type="ORF">MUN86_27230</name>
</gene>
<keyword evidence="2" id="KW-0614">Plasmid</keyword>
<dbReference type="InterPro" id="IPR037401">
    <property type="entry name" value="SnoaL-like"/>
</dbReference>
<keyword evidence="3" id="KW-1185">Reference proteome</keyword>
<proteinExistence type="predicted"/>